<keyword evidence="2" id="KW-0815">Transposition</keyword>
<dbReference type="AlphaFoldDB" id="A0A840YN38"/>
<keyword evidence="3" id="KW-0238">DNA-binding</keyword>
<dbReference type="PROSITE" id="PS50531">
    <property type="entry name" value="HTH_IS21"/>
    <property type="match status" value="1"/>
</dbReference>
<keyword evidence="4" id="KW-0233">DNA recombination</keyword>
<dbReference type="InterPro" id="IPR054353">
    <property type="entry name" value="IstA-like_C"/>
</dbReference>
<accession>A0A840YN38</accession>
<evidence type="ECO:0000256" key="2">
    <source>
        <dbReference type="ARBA" id="ARBA00022578"/>
    </source>
</evidence>
<dbReference type="EMBL" id="JACIJD010000076">
    <property type="protein sequence ID" value="MBB5696643.1"/>
    <property type="molecule type" value="Genomic_DNA"/>
</dbReference>
<dbReference type="GO" id="GO:0015074">
    <property type="term" value="P:DNA integration"/>
    <property type="evidence" value="ECO:0007669"/>
    <property type="project" value="InterPro"/>
</dbReference>
<evidence type="ECO:0000256" key="3">
    <source>
        <dbReference type="ARBA" id="ARBA00023125"/>
    </source>
</evidence>
<evidence type="ECO:0000313" key="8">
    <source>
        <dbReference type="Proteomes" id="UP000580654"/>
    </source>
</evidence>
<dbReference type="InterPro" id="IPR017894">
    <property type="entry name" value="HTH_IS21_transposase_type"/>
</dbReference>
<evidence type="ECO:0000259" key="6">
    <source>
        <dbReference type="PROSITE" id="PS50994"/>
    </source>
</evidence>
<dbReference type="GO" id="GO:0006310">
    <property type="term" value="P:DNA recombination"/>
    <property type="evidence" value="ECO:0007669"/>
    <property type="project" value="UniProtKB-KW"/>
</dbReference>
<gene>
    <name evidence="7" type="ORF">FHS87_004717</name>
</gene>
<reference evidence="7 8" key="1">
    <citation type="submission" date="2020-08" db="EMBL/GenBank/DDBJ databases">
        <title>Genomic Encyclopedia of Type Strains, Phase IV (KMG-IV): sequencing the most valuable type-strain genomes for metagenomic binning, comparative biology and taxonomic classification.</title>
        <authorList>
            <person name="Goeker M."/>
        </authorList>
    </citation>
    <scope>NUCLEOTIDE SEQUENCE [LARGE SCALE GENOMIC DNA]</scope>
    <source>
        <strain evidence="7 8">DSM 25622</strain>
    </source>
</reference>
<dbReference type="GO" id="GO:0003677">
    <property type="term" value="F:DNA binding"/>
    <property type="evidence" value="ECO:0007669"/>
    <property type="project" value="UniProtKB-KW"/>
</dbReference>
<name>A0A840YN38_9PROT</name>
<comment type="similarity">
    <text evidence="1">Belongs to the transposase IS21/IS408/IS1162 family.</text>
</comment>
<dbReference type="InterPro" id="IPR036397">
    <property type="entry name" value="RNaseH_sf"/>
</dbReference>
<evidence type="ECO:0000256" key="1">
    <source>
        <dbReference type="ARBA" id="ARBA00009277"/>
    </source>
</evidence>
<feature type="domain" description="Integrase catalytic" evidence="6">
    <location>
        <begin position="141"/>
        <end position="271"/>
    </location>
</feature>
<evidence type="ECO:0000256" key="4">
    <source>
        <dbReference type="ARBA" id="ARBA00023172"/>
    </source>
</evidence>
<evidence type="ECO:0000313" key="7">
    <source>
        <dbReference type="EMBL" id="MBB5696643.1"/>
    </source>
</evidence>
<dbReference type="Gene3D" id="3.30.420.10">
    <property type="entry name" value="Ribonuclease H-like superfamily/Ribonuclease H"/>
    <property type="match status" value="1"/>
</dbReference>
<dbReference type="InterPro" id="IPR001584">
    <property type="entry name" value="Integrase_cat-core"/>
</dbReference>
<sequence length="524" mass="59178">MSVHLPGRMVGVIGVIDMELLSVIRRWHHRDCIPIREIERRTGLSRNTIRKYLRADAVEVRFKVPERPSRLDPFADKLSEWLRVEAGKGRKGRRTVRRIHADLVALGYAGSYARVAAFVRRWQAGREVAQRTTGRGVFVPLAFQPGEAFQFDWSEDWATVGGKRLKLQAAHTKLSHSRAFVIRAYKLQTHEMLFDALAEAFRVLGGVPRRGIFDNMRTAVDRVGTGKVRQVNARFQAMASHYLFETTFCSPASGWEKGQVEKNVQDARRQIWQVMPPFMDLPALNAWLEARCIERWGEIPHGVLPGSVAEAHARERTSLMPMGRAFDGFVEHAKRVSPTCLVHFESNRYSVPASFANRPVSLRVYPDRLVVVAEGQVLCEHARIVERSHDVPSRSVYDWRHYLAVIQRKPGALRNGAPFAEMPEAFRRLQAHLLRRPGGEREMVDILALVLQHDEGAVLCAVELALEGGVATKTHVLNLLHRLTDGPSTAAAIDAPQALVLTQEPRADIGRYDALRDREVRHAS</sequence>
<keyword evidence="8" id="KW-1185">Reference proteome</keyword>
<dbReference type="NCBIfam" id="NF033546">
    <property type="entry name" value="transpos_IS21"/>
    <property type="match status" value="1"/>
</dbReference>
<dbReference type="GO" id="GO:0032196">
    <property type="term" value="P:transposition"/>
    <property type="evidence" value="ECO:0007669"/>
    <property type="project" value="UniProtKB-KW"/>
</dbReference>
<comment type="caution">
    <text evidence="7">The sequence shown here is derived from an EMBL/GenBank/DDBJ whole genome shotgun (WGS) entry which is preliminary data.</text>
</comment>
<dbReference type="PROSITE" id="PS50994">
    <property type="entry name" value="INTEGRASE"/>
    <property type="match status" value="1"/>
</dbReference>
<proteinExistence type="inferred from homology"/>
<dbReference type="Pfam" id="PF22483">
    <property type="entry name" value="Mu-transpos_C_2"/>
    <property type="match status" value="1"/>
</dbReference>
<feature type="domain" description="HTH IS21-type" evidence="5">
    <location>
        <begin position="20"/>
        <end position="82"/>
    </location>
</feature>
<dbReference type="PANTHER" id="PTHR35004:SF7">
    <property type="entry name" value="INTEGRASE PROTEIN"/>
    <property type="match status" value="1"/>
</dbReference>
<dbReference type="PANTHER" id="PTHR35004">
    <property type="entry name" value="TRANSPOSASE RV3428C-RELATED"/>
    <property type="match status" value="1"/>
</dbReference>
<protein>
    <submittedName>
        <fullName evidence="7">Transposase</fullName>
    </submittedName>
</protein>
<organism evidence="7 8">
    <name type="scientific">Muricoccus pecuniae</name>
    <dbReference type="NCBI Taxonomy" id="693023"/>
    <lineage>
        <taxon>Bacteria</taxon>
        <taxon>Pseudomonadati</taxon>
        <taxon>Pseudomonadota</taxon>
        <taxon>Alphaproteobacteria</taxon>
        <taxon>Acetobacterales</taxon>
        <taxon>Roseomonadaceae</taxon>
        <taxon>Muricoccus</taxon>
    </lineage>
</organism>
<dbReference type="Proteomes" id="UP000580654">
    <property type="component" value="Unassembled WGS sequence"/>
</dbReference>
<evidence type="ECO:0000259" key="5">
    <source>
        <dbReference type="PROSITE" id="PS50531"/>
    </source>
</evidence>